<dbReference type="PIRSF" id="PIRSF017388">
    <property type="entry name" value="Esterase_lipase"/>
    <property type="match status" value="1"/>
</dbReference>
<reference evidence="4 5" key="1">
    <citation type="submission" date="2015-01" db="EMBL/GenBank/DDBJ databases">
        <title>Enhanced salinomycin production by adjusting the supply of polyketide extender units in Streptomyce albus DSM 41398.</title>
        <authorList>
            <person name="Lu C."/>
        </authorList>
    </citation>
    <scope>NUCLEOTIDE SEQUENCE [LARGE SCALE GENOMIC DNA]</scope>
    <source>
        <strain evidence="5">ATCC 21838 / DSM 41398 / FERM P-419 / JCM 4703 / NBRC 107858</strain>
    </source>
</reference>
<dbReference type="PANTHER" id="PTHR42886">
    <property type="entry name" value="RE40534P-RELATED"/>
    <property type="match status" value="1"/>
</dbReference>
<feature type="domain" description="Serine aminopeptidase S33" evidence="3">
    <location>
        <begin position="24"/>
        <end position="233"/>
    </location>
</feature>
<keyword evidence="5" id="KW-1185">Reference proteome</keyword>
<dbReference type="Gene3D" id="3.40.50.1820">
    <property type="entry name" value="alpha/beta hydrolase"/>
    <property type="match status" value="1"/>
</dbReference>
<dbReference type="InterPro" id="IPR029058">
    <property type="entry name" value="AB_hydrolase_fold"/>
</dbReference>
<feature type="binding site" evidence="2">
    <location>
        <position position="29"/>
    </location>
    <ligand>
        <name>substrate</name>
    </ligand>
</feature>
<evidence type="ECO:0000259" key="3">
    <source>
        <dbReference type="Pfam" id="PF12146"/>
    </source>
</evidence>
<dbReference type="PANTHER" id="PTHR42886:SF29">
    <property type="entry name" value="PUMMELIG, ISOFORM A"/>
    <property type="match status" value="1"/>
</dbReference>
<dbReference type="EMBL" id="CP010519">
    <property type="protein sequence ID" value="AJE87266.1"/>
    <property type="molecule type" value="Genomic_DNA"/>
</dbReference>
<dbReference type="Proteomes" id="UP000031523">
    <property type="component" value="Chromosome"/>
</dbReference>
<accession>A0A0B5F8R4</accession>
<dbReference type="AlphaFoldDB" id="A0A0B5F8R4"/>
<dbReference type="SUPFAM" id="SSF53474">
    <property type="entry name" value="alpha/beta-Hydrolases"/>
    <property type="match status" value="1"/>
</dbReference>
<dbReference type="Pfam" id="PF12146">
    <property type="entry name" value="Hydrolase_4"/>
    <property type="match status" value="1"/>
</dbReference>
<evidence type="ECO:0000256" key="2">
    <source>
        <dbReference type="PIRSR" id="PIRSR017388-2"/>
    </source>
</evidence>
<protein>
    <submittedName>
        <fullName evidence="4">Esterase</fullName>
    </submittedName>
</protein>
<evidence type="ECO:0000313" key="5">
    <source>
        <dbReference type="Proteomes" id="UP000031523"/>
    </source>
</evidence>
<dbReference type="InterPro" id="IPR022742">
    <property type="entry name" value="Hydrolase_4"/>
</dbReference>
<proteinExistence type="predicted"/>
<sequence>MSDHLPLLPGAEPFSHRGGRIGALILHGFTGSPQGLRPQAEAFAAAGYTVEMPLLPGHGTTVEDMAKYGWADWTKAVDAAYRDLAARCDSVVVLGLSMGGALTLWLAWEHPEIAGIVLVNPFVEPDDFTEMARTATDLLAEGSEFLPGVGNDIADPEATELAYTSTPVRCLLSLIGGMRAHKKRLPGTLVPTLLLHSVQDHIIPPGSSALLTERLGGPVELVELTRGFHVATIDLDKQEINERALEFAARRTSGN</sequence>
<dbReference type="GO" id="GO:0052689">
    <property type="term" value="F:carboxylic ester hydrolase activity"/>
    <property type="evidence" value="ECO:0007669"/>
    <property type="project" value="InterPro"/>
</dbReference>
<dbReference type="KEGG" id="sals:SLNWT_6890"/>
<feature type="active site" description="Charge relay system" evidence="1">
    <location>
        <position position="200"/>
    </location>
</feature>
<name>A0A0B5F8R4_STRA4</name>
<dbReference type="ESTHER" id="9acto-a0a0b5f8r4">
    <property type="family name" value="CarbLipBact_2"/>
</dbReference>
<evidence type="ECO:0000313" key="4">
    <source>
        <dbReference type="EMBL" id="AJE87266.1"/>
    </source>
</evidence>
<feature type="binding site" evidence="2">
    <location>
        <position position="98"/>
    </location>
    <ligand>
        <name>substrate</name>
    </ligand>
</feature>
<dbReference type="InterPro" id="IPR012354">
    <property type="entry name" value="Esterase_lipase"/>
</dbReference>
<feature type="active site" description="Charge relay system" evidence="1">
    <location>
        <position position="229"/>
    </location>
</feature>
<organism evidence="4 5">
    <name type="scientific">Streptomyces albus (strain ATCC 21838 / DSM 41398 / FERM P-419 / JCM 4703 / NBRC 107858)</name>
    <dbReference type="NCBI Taxonomy" id="1081613"/>
    <lineage>
        <taxon>Bacteria</taxon>
        <taxon>Bacillati</taxon>
        <taxon>Actinomycetota</taxon>
        <taxon>Actinomycetes</taxon>
        <taxon>Kitasatosporales</taxon>
        <taxon>Streptomycetaceae</taxon>
        <taxon>Streptomyces</taxon>
    </lineage>
</organism>
<evidence type="ECO:0000256" key="1">
    <source>
        <dbReference type="PIRSR" id="PIRSR017388-1"/>
    </source>
</evidence>
<feature type="active site" description="Nucleophile" evidence="1">
    <location>
        <position position="97"/>
    </location>
</feature>
<gene>
    <name evidence="4" type="ORF">SLNWT_6890</name>
</gene>